<dbReference type="GO" id="GO:0008622">
    <property type="term" value="C:epsilon DNA polymerase complex"/>
    <property type="evidence" value="ECO:0007669"/>
    <property type="project" value="InterPro"/>
</dbReference>
<name>A0A812EMN0_ACAPH</name>
<dbReference type="GO" id="GO:0016779">
    <property type="term" value="F:nucleotidyltransferase activity"/>
    <property type="evidence" value="ECO:0007669"/>
    <property type="project" value="UniProtKB-KW"/>
</dbReference>
<dbReference type="PANTHER" id="PTHR12708">
    <property type="entry name" value="DNA POLYMERASE EPSILON SUBUNIT B"/>
    <property type="match status" value="1"/>
</dbReference>
<dbReference type="Gene3D" id="3.60.21.50">
    <property type="match status" value="1"/>
</dbReference>
<proteinExistence type="inferred from homology"/>
<evidence type="ECO:0000256" key="4">
    <source>
        <dbReference type="ARBA" id="ARBA00023125"/>
    </source>
</evidence>
<keyword evidence="8" id="KW-0548">Nucleotidyltransferase</keyword>
<dbReference type="OrthoDB" id="10254730at2759"/>
<keyword evidence="9" id="KW-1185">Reference proteome</keyword>
<feature type="domain" description="DNA polymerase alpha/delta/epsilon subunit B" evidence="7">
    <location>
        <begin position="30"/>
        <end position="230"/>
    </location>
</feature>
<keyword evidence="5" id="KW-0539">Nucleus</keyword>
<dbReference type="EMBL" id="CAHIKZ030005457">
    <property type="protein sequence ID" value="CAE1325743.1"/>
    <property type="molecule type" value="Genomic_DNA"/>
</dbReference>
<evidence type="ECO:0000259" key="7">
    <source>
        <dbReference type="Pfam" id="PF04042"/>
    </source>
</evidence>
<comment type="caution">
    <text evidence="8">The sequence shown here is derived from an EMBL/GenBank/DDBJ whole genome shotgun (WGS) entry which is preliminary data.</text>
</comment>
<keyword evidence="8" id="KW-0808">Transferase</keyword>
<gene>
    <name evidence="8" type="ORF">SPHA_75360</name>
</gene>
<dbReference type="PANTHER" id="PTHR12708:SF0">
    <property type="entry name" value="DNA POLYMERASE EPSILON SUBUNIT 2"/>
    <property type="match status" value="1"/>
</dbReference>
<dbReference type="Pfam" id="PF04042">
    <property type="entry name" value="DNA_pol_E_B"/>
    <property type="match status" value="1"/>
</dbReference>
<dbReference type="InterPro" id="IPR007185">
    <property type="entry name" value="DNA_pol_a/d/e_bsu"/>
</dbReference>
<evidence type="ECO:0000313" key="9">
    <source>
        <dbReference type="Proteomes" id="UP000597762"/>
    </source>
</evidence>
<dbReference type="InterPro" id="IPR016266">
    <property type="entry name" value="POLE2"/>
</dbReference>
<dbReference type="Proteomes" id="UP000597762">
    <property type="component" value="Unassembled WGS sequence"/>
</dbReference>
<evidence type="ECO:0000256" key="5">
    <source>
        <dbReference type="ARBA" id="ARBA00023242"/>
    </source>
</evidence>
<dbReference type="AlphaFoldDB" id="A0A812EMN0"/>
<organism evidence="8 9">
    <name type="scientific">Acanthosepion pharaonis</name>
    <name type="common">Pharaoh cuttlefish</name>
    <name type="synonym">Sepia pharaonis</name>
    <dbReference type="NCBI Taxonomy" id="158019"/>
    <lineage>
        <taxon>Eukaryota</taxon>
        <taxon>Metazoa</taxon>
        <taxon>Spiralia</taxon>
        <taxon>Lophotrochozoa</taxon>
        <taxon>Mollusca</taxon>
        <taxon>Cephalopoda</taxon>
        <taxon>Coleoidea</taxon>
        <taxon>Decapodiformes</taxon>
        <taxon>Sepiida</taxon>
        <taxon>Sepiina</taxon>
        <taxon>Sepiidae</taxon>
        <taxon>Acanthosepion</taxon>
    </lineage>
</organism>
<sequence length="267" mass="30112">MNFFGGPLPTSAKASASLRHLESENQDAMFIFLSDVWLDQPKVIHKLKVLFSGYYECPPVAFVFCGNFTSSVHLSKQGKILKDCFSTLADIISKYPTLVKSCRFIFVPGPHDPGPANILPRPAIPNSITEEFRKKVPNAIFTSNPCRIQYCTQEIVIIREDIVTKLCRNCIHFPASGDVPTHFAKTVICQSHLCPLPLHVCPIYWAYDCGMHLYPLPDLLVVADKYDEFTVTSVDCMIMNPGCFPQSDFSFKAYMPYTRQIENSKID</sequence>
<protein>
    <recommendedName>
        <fullName evidence="6">DNA polymerase II subunit 2</fullName>
    </recommendedName>
</protein>
<keyword evidence="4" id="KW-0238">DNA-binding</keyword>
<evidence type="ECO:0000256" key="6">
    <source>
        <dbReference type="ARBA" id="ARBA00032930"/>
    </source>
</evidence>
<evidence type="ECO:0000256" key="2">
    <source>
        <dbReference type="ARBA" id="ARBA00009560"/>
    </source>
</evidence>
<dbReference type="GO" id="GO:0003677">
    <property type="term" value="F:DNA binding"/>
    <property type="evidence" value="ECO:0007669"/>
    <property type="project" value="UniProtKB-KW"/>
</dbReference>
<reference evidence="8" key="1">
    <citation type="submission" date="2021-01" db="EMBL/GenBank/DDBJ databases">
        <authorList>
            <person name="Li R."/>
            <person name="Bekaert M."/>
        </authorList>
    </citation>
    <scope>NUCLEOTIDE SEQUENCE</scope>
    <source>
        <strain evidence="8">Farmed</strain>
    </source>
</reference>
<keyword evidence="3" id="KW-0235">DNA replication</keyword>
<dbReference type="GO" id="GO:0006261">
    <property type="term" value="P:DNA-templated DNA replication"/>
    <property type="evidence" value="ECO:0007669"/>
    <property type="project" value="InterPro"/>
</dbReference>
<evidence type="ECO:0000256" key="1">
    <source>
        <dbReference type="ARBA" id="ARBA00004123"/>
    </source>
</evidence>
<evidence type="ECO:0000313" key="8">
    <source>
        <dbReference type="EMBL" id="CAE1325743.1"/>
    </source>
</evidence>
<accession>A0A812EMN0</accession>
<comment type="similarity">
    <text evidence="2">Belongs to the DNA polymerase epsilon subunit B family.</text>
</comment>
<evidence type="ECO:0000256" key="3">
    <source>
        <dbReference type="ARBA" id="ARBA00022705"/>
    </source>
</evidence>
<dbReference type="GO" id="GO:0042276">
    <property type="term" value="P:error-prone translesion synthesis"/>
    <property type="evidence" value="ECO:0007669"/>
    <property type="project" value="TreeGrafter"/>
</dbReference>
<comment type="subcellular location">
    <subcellularLocation>
        <location evidence="1">Nucleus</location>
    </subcellularLocation>
</comment>